<sequence length="192" mass="21942">MSSKPTNKPPKQNEHALQRKQNVPVQLTDLSIFDNTYAYMKERFAQEMKRIDQQMNKFSSDLNQYYGQSSDVQSGLMSSRPESVNWDILTNSPLVQGEGEDKTLKLQFDVSHFDPTEIKVKILNDLLVISANHEEKTDDTTVYREYNREFKLPPGTDPERVVSSLSRDGVLTIQAPLPQPIDRSILPPHHGN</sequence>
<comment type="caution">
    <text evidence="5">The sequence shown here is derived from an EMBL/GenBank/DDBJ whole genome shotgun (WGS) entry which is preliminary data.</text>
</comment>
<name>A0A2A4JVE0_HELVI</name>
<organism evidence="5">
    <name type="scientific">Heliothis virescens</name>
    <name type="common">Tobacco budworm moth</name>
    <dbReference type="NCBI Taxonomy" id="7102"/>
    <lineage>
        <taxon>Eukaryota</taxon>
        <taxon>Metazoa</taxon>
        <taxon>Ecdysozoa</taxon>
        <taxon>Arthropoda</taxon>
        <taxon>Hexapoda</taxon>
        <taxon>Insecta</taxon>
        <taxon>Pterygota</taxon>
        <taxon>Neoptera</taxon>
        <taxon>Endopterygota</taxon>
        <taxon>Lepidoptera</taxon>
        <taxon>Glossata</taxon>
        <taxon>Ditrysia</taxon>
        <taxon>Noctuoidea</taxon>
        <taxon>Noctuidae</taxon>
        <taxon>Heliothinae</taxon>
        <taxon>Heliothis</taxon>
    </lineage>
</organism>
<evidence type="ECO:0000313" key="5">
    <source>
        <dbReference type="EMBL" id="PCG75658.1"/>
    </source>
</evidence>
<feature type="compositionally biased region" description="Polar residues" evidence="3">
    <location>
        <begin position="1"/>
        <end position="10"/>
    </location>
</feature>
<dbReference type="GO" id="GO:0042026">
    <property type="term" value="P:protein refolding"/>
    <property type="evidence" value="ECO:0007669"/>
    <property type="project" value="TreeGrafter"/>
</dbReference>
<dbReference type="PRINTS" id="PR00299">
    <property type="entry name" value="ACRYSTALLIN"/>
</dbReference>
<dbReference type="GO" id="GO:0005634">
    <property type="term" value="C:nucleus"/>
    <property type="evidence" value="ECO:0007669"/>
    <property type="project" value="TreeGrafter"/>
</dbReference>
<proteinExistence type="inferred from homology"/>
<dbReference type="InterPro" id="IPR001436">
    <property type="entry name" value="Alpha-crystallin/sHSP_animal"/>
</dbReference>
<feature type="domain" description="SHSP" evidence="4">
    <location>
        <begin position="85"/>
        <end position="192"/>
    </location>
</feature>
<evidence type="ECO:0000259" key="4">
    <source>
        <dbReference type="PROSITE" id="PS01031"/>
    </source>
</evidence>
<dbReference type="STRING" id="7102.A0A2A4JVE0"/>
<feature type="region of interest" description="Disordered" evidence="3">
    <location>
        <begin position="1"/>
        <end position="21"/>
    </location>
</feature>
<dbReference type="PANTHER" id="PTHR45640">
    <property type="entry name" value="HEAT SHOCK PROTEIN HSP-12.2-RELATED"/>
    <property type="match status" value="1"/>
</dbReference>
<comment type="similarity">
    <text evidence="1 2">Belongs to the small heat shock protein (HSP20) family.</text>
</comment>
<dbReference type="Pfam" id="PF00011">
    <property type="entry name" value="HSP20"/>
    <property type="match status" value="1"/>
</dbReference>
<dbReference type="Gene3D" id="2.60.40.790">
    <property type="match status" value="1"/>
</dbReference>
<dbReference type="PROSITE" id="PS01031">
    <property type="entry name" value="SHSP"/>
    <property type="match status" value="1"/>
</dbReference>
<protein>
    <recommendedName>
        <fullName evidence="4">SHSP domain-containing protein</fullName>
    </recommendedName>
</protein>
<dbReference type="CDD" id="cd06526">
    <property type="entry name" value="metazoan_ACD"/>
    <property type="match status" value="1"/>
</dbReference>
<dbReference type="InterPro" id="IPR002068">
    <property type="entry name" value="A-crystallin/Hsp20_dom"/>
</dbReference>
<dbReference type="GO" id="GO:0051082">
    <property type="term" value="F:unfolded protein binding"/>
    <property type="evidence" value="ECO:0007669"/>
    <property type="project" value="TreeGrafter"/>
</dbReference>
<dbReference type="GO" id="GO:0005737">
    <property type="term" value="C:cytoplasm"/>
    <property type="evidence" value="ECO:0007669"/>
    <property type="project" value="TreeGrafter"/>
</dbReference>
<reference evidence="5" key="1">
    <citation type="submission" date="2017-09" db="EMBL/GenBank/DDBJ databases">
        <title>Contemporary evolution of a Lepidopteran species, Heliothis virescens, in response to modern agricultural practices.</title>
        <authorList>
            <person name="Fritz M.L."/>
            <person name="Deyonke A.M."/>
            <person name="Papanicolaou A."/>
            <person name="Micinski S."/>
            <person name="Westbrook J."/>
            <person name="Gould F."/>
        </authorList>
    </citation>
    <scope>NUCLEOTIDE SEQUENCE [LARGE SCALE GENOMIC DNA]</scope>
    <source>
        <strain evidence="5">HvINT-</strain>
        <tissue evidence="5">Whole body</tissue>
    </source>
</reference>
<dbReference type="EMBL" id="NWSH01000560">
    <property type="protein sequence ID" value="PCG75658.1"/>
    <property type="molecule type" value="Genomic_DNA"/>
</dbReference>
<accession>A0A2A4JVE0</accession>
<evidence type="ECO:0000256" key="2">
    <source>
        <dbReference type="RuleBase" id="RU003616"/>
    </source>
</evidence>
<dbReference type="GO" id="GO:0009408">
    <property type="term" value="P:response to heat"/>
    <property type="evidence" value="ECO:0007669"/>
    <property type="project" value="TreeGrafter"/>
</dbReference>
<dbReference type="AlphaFoldDB" id="A0A2A4JVE0"/>
<dbReference type="InterPro" id="IPR008978">
    <property type="entry name" value="HSP20-like_chaperone"/>
</dbReference>
<dbReference type="PANTHER" id="PTHR45640:SF26">
    <property type="entry name" value="RE23625P"/>
    <property type="match status" value="1"/>
</dbReference>
<evidence type="ECO:0000256" key="3">
    <source>
        <dbReference type="SAM" id="MobiDB-lite"/>
    </source>
</evidence>
<gene>
    <name evidence="5" type="ORF">B5V51_11218</name>
</gene>
<dbReference type="SUPFAM" id="SSF49764">
    <property type="entry name" value="HSP20-like chaperones"/>
    <property type="match status" value="1"/>
</dbReference>
<evidence type="ECO:0000256" key="1">
    <source>
        <dbReference type="PROSITE-ProRule" id="PRU00285"/>
    </source>
</evidence>